<dbReference type="InterPro" id="IPR001387">
    <property type="entry name" value="Cro/C1-type_HTH"/>
</dbReference>
<dbReference type="EMBL" id="JBHSOG010000098">
    <property type="protein sequence ID" value="MFC5771719.1"/>
    <property type="molecule type" value="Genomic_DNA"/>
</dbReference>
<feature type="domain" description="HTH cro/C1-type" evidence="1">
    <location>
        <begin position="25"/>
        <end position="70"/>
    </location>
</feature>
<dbReference type="Pfam" id="PF01381">
    <property type="entry name" value="HTH_3"/>
    <property type="match status" value="1"/>
</dbReference>
<accession>A0ABW1AXD0</accession>
<dbReference type="PROSITE" id="PS50943">
    <property type="entry name" value="HTH_CROC1"/>
    <property type="match status" value="1"/>
</dbReference>
<dbReference type="CDD" id="cd00093">
    <property type="entry name" value="HTH_XRE"/>
    <property type="match status" value="1"/>
</dbReference>
<dbReference type="RefSeq" id="WP_385961932.1">
    <property type="nucleotide sequence ID" value="NZ_JBHSOG010000098.1"/>
</dbReference>
<evidence type="ECO:0000313" key="3">
    <source>
        <dbReference type="Proteomes" id="UP001595974"/>
    </source>
</evidence>
<dbReference type="Gene3D" id="1.10.260.40">
    <property type="entry name" value="lambda repressor-like DNA-binding domains"/>
    <property type="match status" value="1"/>
</dbReference>
<dbReference type="SUPFAM" id="SSF47413">
    <property type="entry name" value="lambda repressor-like DNA-binding domains"/>
    <property type="match status" value="1"/>
</dbReference>
<evidence type="ECO:0000313" key="2">
    <source>
        <dbReference type="EMBL" id="MFC5771719.1"/>
    </source>
</evidence>
<sequence>MAAPTSDGLDGLGARLSLAILHLAISQSEFARQVGASPGFISDVVRGVKRPGAEFLFGIKQTFGISTDWLLSGDGTMLGGAGINLDLLRAIRLQVAVARAAVVDDNPTAKALLLLIRDGRLEEATADPTLGAFLDQLCASGDDFELVTELYNGHLWTTDPAAQQRNLLAAAVAHFEARKPIDKIASLAKASGATIQINIGTNQRNAGRDHHGR</sequence>
<reference evidence="3" key="1">
    <citation type="journal article" date="2019" name="Int. J. Syst. Evol. Microbiol.">
        <title>The Global Catalogue of Microorganisms (GCM) 10K type strain sequencing project: providing services to taxonomists for standard genome sequencing and annotation.</title>
        <authorList>
            <consortium name="The Broad Institute Genomics Platform"/>
            <consortium name="The Broad Institute Genome Sequencing Center for Infectious Disease"/>
            <person name="Wu L."/>
            <person name="Ma J."/>
        </authorList>
    </citation>
    <scope>NUCLEOTIDE SEQUENCE [LARGE SCALE GENOMIC DNA]</scope>
    <source>
        <strain evidence="3">SHR3</strain>
    </source>
</reference>
<protein>
    <submittedName>
        <fullName evidence="2">Helix-turn-helix domain-containing protein</fullName>
    </submittedName>
</protein>
<dbReference type="Proteomes" id="UP001595974">
    <property type="component" value="Unassembled WGS sequence"/>
</dbReference>
<keyword evidence="3" id="KW-1185">Reference proteome</keyword>
<proteinExistence type="predicted"/>
<organism evidence="2 3">
    <name type="scientific">Thauera sinica</name>
    <dbReference type="NCBI Taxonomy" id="2665146"/>
    <lineage>
        <taxon>Bacteria</taxon>
        <taxon>Pseudomonadati</taxon>
        <taxon>Pseudomonadota</taxon>
        <taxon>Betaproteobacteria</taxon>
        <taxon>Rhodocyclales</taxon>
        <taxon>Zoogloeaceae</taxon>
        <taxon>Thauera</taxon>
    </lineage>
</organism>
<dbReference type="SMART" id="SM00530">
    <property type="entry name" value="HTH_XRE"/>
    <property type="match status" value="1"/>
</dbReference>
<gene>
    <name evidence="2" type="ORF">ACFPTN_20260</name>
</gene>
<dbReference type="InterPro" id="IPR010982">
    <property type="entry name" value="Lambda_DNA-bd_dom_sf"/>
</dbReference>
<name>A0ABW1AXD0_9RHOO</name>
<comment type="caution">
    <text evidence="2">The sequence shown here is derived from an EMBL/GenBank/DDBJ whole genome shotgun (WGS) entry which is preliminary data.</text>
</comment>
<evidence type="ECO:0000259" key="1">
    <source>
        <dbReference type="PROSITE" id="PS50943"/>
    </source>
</evidence>